<sequence length="145" mass="16594">MRVREVEELSGRSGTTRFVLRDDADNEYTTFRDRIGREAIRFRGKRARIEFHEEDRRGFHNVYLDAIGPAAQPSGSSDRPEGHRDTQPADESAWDTAVEAAPWIIGTREPQEAVPPEELYERLHPFKELVADDIRRAGAEDDEST</sequence>
<evidence type="ECO:0000313" key="3">
    <source>
        <dbReference type="Proteomes" id="UP001500804"/>
    </source>
</evidence>
<evidence type="ECO:0000313" key="2">
    <source>
        <dbReference type="EMBL" id="GAA5130783.1"/>
    </source>
</evidence>
<dbReference type="EMBL" id="BAABJO010000022">
    <property type="protein sequence ID" value="GAA5130783.1"/>
    <property type="molecule type" value="Genomic_DNA"/>
</dbReference>
<feature type="compositionally biased region" description="Basic and acidic residues" evidence="1">
    <location>
        <begin position="78"/>
        <end position="87"/>
    </location>
</feature>
<organism evidence="2 3">
    <name type="scientific">Pseudonocardia adelaidensis</name>
    <dbReference type="NCBI Taxonomy" id="648754"/>
    <lineage>
        <taxon>Bacteria</taxon>
        <taxon>Bacillati</taxon>
        <taxon>Actinomycetota</taxon>
        <taxon>Actinomycetes</taxon>
        <taxon>Pseudonocardiales</taxon>
        <taxon>Pseudonocardiaceae</taxon>
        <taxon>Pseudonocardia</taxon>
    </lineage>
</organism>
<accession>A0ABP9NTE0</accession>
<dbReference type="Proteomes" id="UP001500804">
    <property type="component" value="Unassembled WGS sequence"/>
</dbReference>
<comment type="caution">
    <text evidence="2">The sequence shown here is derived from an EMBL/GenBank/DDBJ whole genome shotgun (WGS) entry which is preliminary data.</text>
</comment>
<gene>
    <name evidence="2" type="ORF">GCM10023320_53150</name>
</gene>
<feature type="region of interest" description="Disordered" evidence="1">
    <location>
        <begin position="65"/>
        <end position="97"/>
    </location>
</feature>
<evidence type="ECO:0000256" key="1">
    <source>
        <dbReference type="SAM" id="MobiDB-lite"/>
    </source>
</evidence>
<protein>
    <submittedName>
        <fullName evidence="2">Uncharacterized protein</fullName>
    </submittedName>
</protein>
<name>A0ABP9NTE0_9PSEU</name>
<proteinExistence type="predicted"/>
<reference evidence="3" key="1">
    <citation type="journal article" date="2019" name="Int. J. Syst. Evol. Microbiol.">
        <title>The Global Catalogue of Microorganisms (GCM) 10K type strain sequencing project: providing services to taxonomists for standard genome sequencing and annotation.</title>
        <authorList>
            <consortium name="The Broad Institute Genomics Platform"/>
            <consortium name="The Broad Institute Genome Sequencing Center for Infectious Disease"/>
            <person name="Wu L."/>
            <person name="Ma J."/>
        </authorList>
    </citation>
    <scope>NUCLEOTIDE SEQUENCE [LARGE SCALE GENOMIC DNA]</scope>
    <source>
        <strain evidence="3">JCM 18302</strain>
    </source>
</reference>
<keyword evidence="3" id="KW-1185">Reference proteome</keyword>